<evidence type="ECO:0000313" key="2">
    <source>
        <dbReference type="Proteomes" id="UP001449582"/>
    </source>
</evidence>
<gene>
    <name evidence="1" type="ORF">UREOM_3280</name>
</gene>
<organism evidence="1 2">
    <name type="scientific">Ureaplasma ceti</name>
    <dbReference type="NCBI Taxonomy" id="3119530"/>
    <lineage>
        <taxon>Bacteria</taxon>
        <taxon>Bacillati</taxon>
        <taxon>Mycoplasmatota</taxon>
        <taxon>Mycoplasmoidales</taxon>
        <taxon>Mycoplasmoidaceae</taxon>
        <taxon>Ureaplasma</taxon>
    </lineage>
</organism>
<dbReference type="EMBL" id="BAABQM010000002">
    <property type="protein sequence ID" value="GAA5414617.1"/>
    <property type="molecule type" value="Genomic_DNA"/>
</dbReference>
<sequence>MIKYRDFKEIYFNKRKDFEEVDPQIDEIGKDWAFFTPFKNKCKEVHILDVHYNITWNFMLYTVYWASIGSTDPDGILGIDFIIIRYYVPSQPVMTLRKTTTFYLVQCGPSLKCNNRPDTRGKASIVIAPVSALTFKRFSNSSYSTRASNFSTFCCFTTIKHTMLLIEHYFPNLLKQPSKHKNKAYCKVNNKYIKEMKKLGLFPTNK</sequence>
<proteinExistence type="predicted"/>
<keyword evidence="2" id="KW-1185">Reference proteome</keyword>
<reference evidence="1" key="1">
    <citation type="submission" date="2024-02" db="EMBL/GenBank/DDBJ databases">
        <title>Draft genome sequence of new strains in genus Ureaplasma.</title>
        <authorList>
            <person name="Nakajima Y."/>
            <person name="Segawa T."/>
        </authorList>
    </citation>
    <scope>NUCLEOTIDE SEQUENCE [LARGE SCALE GENOMIC DNA]</scope>
    <source>
        <strain evidence="1">OM1</strain>
    </source>
</reference>
<dbReference type="RefSeq" id="WP_353289779.1">
    <property type="nucleotide sequence ID" value="NZ_BAABQM010000002.1"/>
</dbReference>
<name>A0ABP9U958_9BACT</name>
<dbReference type="Proteomes" id="UP001449582">
    <property type="component" value="Unassembled WGS sequence"/>
</dbReference>
<evidence type="ECO:0000313" key="1">
    <source>
        <dbReference type="EMBL" id="GAA5414617.1"/>
    </source>
</evidence>
<comment type="caution">
    <text evidence="1">The sequence shown here is derived from an EMBL/GenBank/DDBJ whole genome shotgun (WGS) entry which is preliminary data.</text>
</comment>
<accession>A0ABP9U958</accession>
<protein>
    <submittedName>
        <fullName evidence="1">Uncharacterized protein</fullName>
    </submittedName>
</protein>